<organism evidence="1 2">
    <name type="scientific">Sporosarcina quadrami</name>
    <dbReference type="NCBI Taxonomy" id="2762234"/>
    <lineage>
        <taxon>Bacteria</taxon>
        <taxon>Bacillati</taxon>
        <taxon>Bacillota</taxon>
        <taxon>Bacilli</taxon>
        <taxon>Bacillales</taxon>
        <taxon>Caryophanaceae</taxon>
        <taxon>Sporosarcina</taxon>
    </lineage>
</organism>
<accession>A0ABR8U8V8</accession>
<evidence type="ECO:0000313" key="2">
    <source>
        <dbReference type="Proteomes" id="UP000626786"/>
    </source>
</evidence>
<protein>
    <recommendedName>
        <fullName evidence="3">PIN domain-containing protein</fullName>
    </recommendedName>
</protein>
<name>A0ABR8U8V8_9BACL</name>
<reference evidence="1 2" key="1">
    <citation type="submission" date="2020-08" db="EMBL/GenBank/DDBJ databases">
        <title>A Genomic Blueprint of the Chicken Gut Microbiome.</title>
        <authorList>
            <person name="Gilroy R."/>
            <person name="Ravi A."/>
            <person name="Getino M."/>
            <person name="Pursley I."/>
            <person name="Horton D.L."/>
            <person name="Alikhan N.-F."/>
            <person name="Baker D."/>
            <person name="Gharbi K."/>
            <person name="Hall N."/>
            <person name="Watson M."/>
            <person name="Adriaenssens E.M."/>
            <person name="Foster-Nyarko E."/>
            <person name="Jarju S."/>
            <person name="Secka A."/>
            <person name="Antonio M."/>
            <person name="Oren A."/>
            <person name="Chaudhuri R."/>
            <person name="La Ragione R.M."/>
            <person name="Hildebrand F."/>
            <person name="Pallen M.J."/>
        </authorList>
    </citation>
    <scope>NUCLEOTIDE SEQUENCE [LARGE SCALE GENOMIC DNA]</scope>
    <source>
        <strain evidence="1 2">Sa2YVA2</strain>
    </source>
</reference>
<proteinExistence type="predicted"/>
<gene>
    <name evidence="1" type="ORF">H9649_06220</name>
</gene>
<comment type="caution">
    <text evidence="1">The sequence shown here is derived from an EMBL/GenBank/DDBJ whole genome shotgun (WGS) entry which is preliminary data.</text>
</comment>
<keyword evidence="2" id="KW-1185">Reference proteome</keyword>
<dbReference type="EMBL" id="JACSQN010000004">
    <property type="protein sequence ID" value="MBD7984169.1"/>
    <property type="molecule type" value="Genomic_DNA"/>
</dbReference>
<evidence type="ECO:0000313" key="1">
    <source>
        <dbReference type="EMBL" id="MBD7984169.1"/>
    </source>
</evidence>
<dbReference type="RefSeq" id="WP_191693855.1">
    <property type="nucleotide sequence ID" value="NZ_JACSQN010000004.1"/>
</dbReference>
<sequence length="344" mass="39791">MSVFSSAWIDGKIRDVDKLIIENSAREFMFILDTNFAIMARYYITDRKGFDKYYDNQKDDFEKIINIVKSNATRVIYALACEEASRSELTGNIDPGKYKVMVDCVGKVFDMDFRSDLLSNNELITEDIRFSKTPLLLKNGLFKKQTVITYTTILKAYIFKNFDDRDKKTKIKEMFHYMTDEINAFSPVSTSFVIHYLGEEPTILKNTSPSIGMEKILNKLYAASIDMLMPTQVSQLAEISGYREVPVFITFDKGMKLLFDSLLVMGERQLENGKKVPEYSTMIFYSSGWKDADIRELCQYAQQVQRSKREIVNNQENELVRLNDLAAKLEKMLMENLKCKSHLG</sequence>
<dbReference type="Proteomes" id="UP000626786">
    <property type="component" value="Unassembled WGS sequence"/>
</dbReference>
<evidence type="ECO:0008006" key="3">
    <source>
        <dbReference type="Google" id="ProtNLM"/>
    </source>
</evidence>